<dbReference type="GO" id="GO:0008233">
    <property type="term" value="F:peptidase activity"/>
    <property type="evidence" value="ECO:0007669"/>
    <property type="project" value="UniProtKB-KW"/>
</dbReference>
<dbReference type="GeneID" id="108559356"/>
<keyword evidence="9" id="KW-1185">Reference proteome</keyword>
<evidence type="ECO:0000259" key="7">
    <source>
        <dbReference type="Pfam" id="PF20908"/>
    </source>
</evidence>
<keyword evidence="2 10" id="KW-0645">Protease</keyword>
<dbReference type="Proteomes" id="UP000695000">
    <property type="component" value="Unplaced"/>
</dbReference>
<evidence type="ECO:0000256" key="5">
    <source>
        <dbReference type="ARBA" id="ARBA00022807"/>
    </source>
</evidence>
<evidence type="ECO:0000259" key="8">
    <source>
        <dbReference type="Pfam" id="PF26560"/>
    </source>
</evidence>
<comment type="similarity">
    <text evidence="1">Belongs to the peptidase C78 family.</text>
</comment>
<evidence type="ECO:0000313" key="10">
    <source>
        <dbReference type="RefSeq" id="XP_017772097.1"/>
    </source>
</evidence>
<feature type="domain" description="UFSP1/2/DUB catalytic" evidence="6">
    <location>
        <begin position="386"/>
        <end position="569"/>
    </location>
</feature>
<dbReference type="RefSeq" id="XP_017772097.1">
    <property type="nucleotide sequence ID" value="XM_017916608.1"/>
</dbReference>
<keyword evidence="5" id="KW-0788">Thiol protease</keyword>
<keyword evidence="3" id="KW-0833">Ubl conjugation pathway</keyword>
<dbReference type="Pfam" id="PF26560">
    <property type="entry name" value="UFSP2_MPN_insect"/>
    <property type="match status" value="1"/>
</dbReference>
<keyword evidence="4" id="KW-0378">Hydrolase</keyword>
<protein>
    <submittedName>
        <fullName evidence="10">Ufm1-specific protease 2</fullName>
    </submittedName>
</protein>
<dbReference type="GO" id="GO:0006508">
    <property type="term" value="P:proteolysis"/>
    <property type="evidence" value="ECO:0007669"/>
    <property type="project" value="UniProtKB-KW"/>
</dbReference>
<evidence type="ECO:0000256" key="2">
    <source>
        <dbReference type="ARBA" id="ARBA00022670"/>
    </source>
</evidence>
<organism evidence="9 10">
    <name type="scientific">Nicrophorus vespilloides</name>
    <name type="common">Boreal carrion beetle</name>
    <dbReference type="NCBI Taxonomy" id="110193"/>
    <lineage>
        <taxon>Eukaryota</taxon>
        <taxon>Metazoa</taxon>
        <taxon>Ecdysozoa</taxon>
        <taxon>Arthropoda</taxon>
        <taxon>Hexapoda</taxon>
        <taxon>Insecta</taxon>
        <taxon>Pterygota</taxon>
        <taxon>Neoptera</taxon>
        <taxon>Endopterygota</taxon>
        <taxon>Coleoptera</taxon>
        <taxon>Polyphaga</taxon>
        <taxon>Staphyliniformia</taxon>
        <taxon>Silphidae</taxon>
        <taxon>Nicrophorinae</taxon>
        <taxon>Nicrophorus</taxon>
    </lineage>
</organism>
<evidence type="ECO:0000313" key="9">
    <source>
        <dbReference type="Proteomes" id="UP000695000"/>
    </source>
</evidence>
<reference evidence="10" key="1">
    <citation type="submission" date="2025-08" db="UniProtKB">
        <authorList>
            <consortium name="RefSeq"/>
        </authorList>
    </citation>
    <scope>IDENTIFICATION</scope>
    <source>
        <tissue evidence="10">Whole Larva</tissue>
    </source>
</reference>
<evidence type="ECO:0000259" key="6">
    <source>
        <dbReference type="Pfam" id="PF07910"/>
    </source>
</evidence>
<dbReference type="Pfam" id="PF20908">
    <property type="entry name" value="UfSP2_N"/>
    <property type="match status" value="1"/>
</dbReference>
<name>A0ABM1MBZ7_NICVS</name>
<sequence length="577" mass="65382">MKPKIKITQNVVERLMQQTEQCSGRLYGTLYKDAQIIIGLYKRDKNDAGDLFFPADVDMCGAFQIGPLAQHEVTDLLADIDVTDNPIFISLPEKILKPYYVINDQLEAADIEILNETALYSDYLHLRIKAQLPIVMEMETNSIKQELLAIRKQFSSGKIGFHLQKEDAFILGSNENSVTGSNIGVNEEMTLGKLVEQNKEMGEEKYSRHNALDLEVLSVVMYKKSTFDRNELESIHAPIIQVEKNETKMLQILLNVDSLSLVHKQTTLGNLYTILVESACRNVRHIGNFIINYIETASDLTKPFEPEVIHYYPICCGHFVTRILNKFDAEDASRGKLHMNFMIPMNRPYFRRSNRFIFKGDSYGQAGGVQLKNVHKDAKPSNNGGEQALVKGDYEYYHYLQDGMDDDGWGCAYRSLQTLASWFKLQGYANKVPTFKEIQKCLFDIGDKPSSFVGSRQWIGSTEVNFVLDSLLGITSKILYCSSGEDLAYKGPELVYHFNTQGTPIMIGGGVLAHTIIGVDYNRDTADIKFLILDPHYTGGEDIKTIVNKGWCGWKGMNFWDKKSYYNMCMPQVPNGI</sequence>
<evidence type="ECO:0000256" key="1">
    <source>
        <dbReference type="ARBA" id="ARBA00008552"/>
    </source>
</evidence>
<dbReference type="PANTHER" id="PTHR48153">
    <property type="entry name" value="UFM1-SPECIFIC PROTEASE 2"/>
    <property type="match status" value="1"/>
</dbReference>
<dbReference type="InterPro" id="IPR058757">
    <property type="entry name" value="UFSP2_MPN_N"/>
</dbReference>
<dbReference type="InterPro" id="IPR049387">
    <property type="entry name" value="UFSP2-like_2nd"/>
</dbReference>
<evidence type="ECO:0000256" key="3">
    <source>
        <dbReference type="ARBA" id="ARBA00022786"/>
    </source>
</evidence>
<feature type="domain" description="UFSP2 second" evidence="7">
    <location>
        <begin position="150"/>
        <end position="363"/>
    </location>
</feature>
<dbReference type="Gene3D" id="3.90.70.130">
    <property type="match status" value="1"/>
</dbReference>
<dbReference type="Pfam" id="PF07910">
    <property type="entry name" value="Peptidase_C78"/>
    <property type="match status" value="1"/>
</dbReference>
<accession>A0ABM1MBZ7</accession>
<evidence type="ECO:0000256" key="4">
    <source>
        <dbReference type="ARBA" id="ARBA00022801"/>
    </source>
</evidence>
<feature type="domain" description="UFSP2 N-terminal MPN-like" evidence="8">
    <location>
        <begin position="1"/>
        <end position="117"/>
    </location>
</feature>
<dbReference type="InterPro" id="IPR012462">
    <property type="entry name" value="UFSP1/2_DUB_cat"/>
</dbReference>
<gene>
    <name evidence="10" type="primary">LOC108559356</name>
</gene>
<proteinExistence type="inferred from homology"/>
<dbReference type="PANTHER" id="PTHR48153:SF2">
    <property type="entry name" value="UFM1-SPECIFIC PROTEASE 2"/>
    <property type="match status" value="1"/>
</dbReference>